<organism evidence="1 2">
    <name type="scientific">Candida boidinii</name>
    <name type="common">Yeast</name>
    <dbReference type="NCBI Taxonomy" id="5477"/>
    <lineage>
        <taxon>Eukaryota</taxon>
        <taxon>Fungi</taxon>
        <taxon>Dikarya</taxon>
        <taxon>Ascomycota</taxon>
        <taxon>Saccharomycotina</taxon>
        <taxon>Pichiomycetes</taxon>
        <taxon>Pichiales</taxon>
        <taxon>Pichiaceae</taxon>
        <taxon>Ogataea</taxon>
        <taxon>Ogataea/Candida clade</taxon>
    </lineage>
</organism>
<dbReference type="EMBL" id="BSXV01001206">
    <property type="protein sequence ID" value="GME92109.1"/>
    <property type="molecule type" value="Genomic_DNA"/>
</dbReference>
<proteinExistence type="predicted"/>
<keyword evidence="2" id="KW-1185">Reference proteome</keyword>
<accession>A0ACB5TQX7</accession>
<sequence>MSLADQLSGIQEATRTFALDRKKRSNLHSISLIYDSNHAATQDYDSIYLESFEALERLETLDKRFGKFKLSIFSETSINIDRTVQSKEQNEDLNKTIDAFLSLLAPYWHLAISIKAAEWPLRRFQMNVHNSEYFLLSTLPYYDQPIFKRVLYVVTKLPPMFQWLTGFKKLNNKNPSKYSIIKTFNDVEFYNLYSSFLIDEIKRNNQYRKQLVFFISMAISTLASLASTTSPKLSELVPLSLQVSGSLLTSKDNECKISAYTLLAVLSSAVPLSKDVILASIDTILIHSSISGLSSQAFICILKLYQTIQSGSNDPLPLKTLKNLPSNLLFEEDSTFLELIRSSPFNNSFICSYLRSKIINNLEIDSNIFNTNLKFSKNQLKLICNDSIEKVVSKDEKNPIRFTKLFNFISNANYDILLITLKSNKLPIDNLEMILQTTLINENAIKNDITNNKDNNDNDSDEIIYVKEDLESKIEELQSEFKRNKSNIDSFLYATKSNDNAYHTLLSLYFKSIQLKMTDNFLNVCFNSINSKISFLLRAATSLNAPIKSRTYALKLLNDNLKKLDKKIQTYTILPILCTLLLNDNQPIRSNASTVIKTIKDSNNGNNSSKELLLSDTIFGKELSAKLALISPKDARQFISNLVEFLPDIELDGKLFHKIFANIVSDRKLGKIVLAFFASFANSIDLPSVKLDLITIIINASRSIKSSVSPSKLFEHLLETYISKRTIWFNRCEETGCKFEIFEKQIVNLVSIKEKEENAIAFLEKGINSNFAGLVDLCSKRISEILPSLVFEYQIHIVKIIVERGLNEDPASSSITLYDPIEVLESINLSSELFVEVLKDCTLTQQQESPAKFPKRRRRSSASTRQAMKDQDVSKSASTHLKKVTLLLDEKMVNYQSYTLKKL</sequence>
<dbReference type="Proteomes" id="UP001165101">
    <property type="component" value="Unassembled WGS sequence"/>
</dbReference>
<comment type="caution">
    <text evidence="1">The sequence shown here is derived from an EMBL/GenBank/DDBJ whole genome shotgun (WGS) entry which is preliminary data.</text>
</comment>
<evidence type="ECO:0000313" key="2">
    <source>
        <dbReference type="Proteomes" id="UP001165101"/>
    </source>
</evidence>
<reference evidence="1" key="1">
    <citation type="submission" date="2023-04" db="EMBL/GenBank/DDBJ databases">
        <title>Candida boidinii NBRC 1967.</title>
        <authorList>
            <person name="Ichikawa N."/>
            <person name="Sato H."/>
            <person name="Tonouchi N."/>
        </authorList>
    </citation>
    <scope>NUCLEOTIDE SEQUENCE</scope>
    <source>
        <strain evidence="1">NBRC 1967</strain>
    </source>
</reference>
<gene>
    <name evidence="1" type="ORF">Cboi01_000259400</name>
</gene>
<name>A0ACB5TQX7_CANBO</name>
<evidence type="ECO:0000313" key="1">
    <source>
        <dbReference type="EMBL" id="GME92109.1"/>
    </source>
</evidence>
<protein>
    <submittedName>
        <fullName evidence="1">Unnamed protein product</fullName>
    </submittedName>
</protein>